<dbReference type="PROSITE" id="PS50097">
    <property type="entry name" value="BTB"/>
    <property type="match status" value="1"/>
</dbReference>
<dbReference type="Gene3D" id="3.30.710.10">
    <property type="entry name" value="Potassium Channel Kv1.1, Chain A"/>
    <property type="match status" value="1"/>
</dbReference>
<organism evidence="2 3">
    <name type="scientific">Tuber magnatum</name>
    <name type="common">white Piedmont truffle</name>
    <dbReference type="NCBI Taxonomy" id="42249"/>
    <lineage>
        <taxon>Eukaryota</taxon>
        <taxon>Fungi</taxon>
        <taxon>Dikarya</taxon>
        <taxon>Ascomycota</taxon>
        <taxon>Pezizomycotina</taxon>
        <taxon>Pezizomycetes</taxon>
        <taxon>Pezizales</taxon>
        <taxon>Tuberaceae</taxon>
        <taxon>Tuber</taxon>
    </lineage>
</organism>
<dbReference type="InterPro" id="IPR000210">
    <property type="entry name" value="BTB/POZ_dom"/>
</dbReference>
<evidence type="ECO:0000313" key="3">
    <source>
        <dbReference type="Proteomes" id="UP000246991"/>
    </source>
</evidence>
<name>A0A317SGV5_9PEZI</name>
<dbReference type="SUPFAM" id="SSF54695">
    <property type="entry name" value="POZ domain"/>
    <property type="match status" value="1"/>
</dbReference>
<dbReference type="AlphaFoldDB" id="A0A317SGV5"/>
<dbReference type="EMBL" id="PYWC01000074">
    <property type="protein sequence ID" value="PWW73749.1"/>
    <property type="molecule type" value="Genomic_DNA"/>
</dbReference>
<reference evidence="2 3" key="1">
    <citation type="submission" date="2018-03" db="EMBL/GenBank/DDBJ databases">
        <title>Genomes of Pezizomycetes fungi and the evolution of truffles.</title>
        <authorList>
            <person name="Murat C."/>
            <person name="Payen T."/>
            <person name="Noel B."/>
            <person name="Kuo A."/>
            <person name="Martin F.M."/>
        </authorList>
    </citation>
    <scope>NUCLEOTIDE SEQUENCE [LARGE SCALE GENOMIC DNA]</scope>
    <source>
        <strain evidence="2">091103-1</strain>
    </source>
</reference>
<dbReference type="PANTHER" id="PTHR47843">
    <property type="entry name" value="BTB DOMAIN-CONTAINING PROTEIN-RELATED"/>
    <property type="match status" value="1"/>
</dbReference>
<dbReference type="InterPro" id="IPR011333">
    <property type="entry name" value="SKP1/BTB/POZ_sf"/>
</dbReference>
<proteinExistence type="predicted"/>
<dbReference type="CDD" id="cd18186">
    <property type="entry name" value="BTB_POZ_ZBTB_KLHL-like"/>
    <property type="match status" value="1"/>
</dbReference>
<comment type="caution">
    <text evidence="2">The sequence shown here is derived from an EMBL/GenBank/DDBJ whole genome shotgun (WGS) entry which is preliminary data.</text>
</comment>
<accession>A0A317SGV5</accession>
<keyword evidence="3" id="KW-1185">Reference proteome</keyword>
<gene>
    <name evidence="2" type="ORF">C7212DRAFT_365581</name>
</gene>
<evidence type="ECO:0000259" key="1">
    <source>
        <dbReference type="PROSITE" id="PS50097"/>
    </source>
</evidence>
<protein>
    <recommendedName>
        <fullName evidence="1">BTB domain-containing protein</fullName>
    </recommendedName>
</protein>
<dbReference type="STRING" id="42249.A0A317SGV5"/>
<evidence type="ECO:0000313" key="2">
    <source>
        <dbReference type="EMBL" id="PWW73749.1"/>
    </source>
</evidence>
<feature type="domain" description="BTB" evidence="1">
    <location>
        <begin position="29"/>
        <end position="98"/>
    </location>
</feature>
<dbReference type="Proteomes" id="UP000246991">
    <property type="component" value="Unassembled WGS sequence"/>
</dbReference>
<dbReference type="OrthoDB" id="6359816at2759"/>
<sequence>MALSLYVKPKPDSATAKHSPKYKDFLFGGTVTLYVGRYEDRMEIHKKLLAGLSPELNKHVYNNMREGTEGTIRFPDEEVETVTHFTEWAYTGEYALDGDTPPANTRSHTAPKRVPWLNLYRHLQIYAFSDKFNIPILKQLAESKFHSEINPLYPDGSKDVAGLVKLISYAYDNLPGSDPILKFLTQYASWMLELLRPSKRFNKLMLARPEFLKDLLMNLKGPSTKPTARALQIHPMIYGREERHVSYYPSVPVRAKP</sequence>